<dbReference type="InterPro" id="IPR051393">
    <property type="entry name" value="ABC_transporter_permease"/>
</dbReference>
<feature type="transmembrane region" description="Helical" evidence="7">
    <location>
        <begin position="79"/>
        <end position="101"/>
    </location>
</feature>
<evidence type="ECO:0000256" key="5">
    <source>
        <dbReference type="ARBA" id="ARBA00022989"/>
    </source>
</evidence>
<dbReference type="Proteomes" id="UP000262583">
    <property type="component" value="Chromosome"/>
</dbReference>
<dbReference type="PANTHER" id="PTHR30193:SF37">
    <property type="entry name" value="INNER MEMBRANE ABC TRANSPORTER PERMEASE PROTEIN YCJO"/>
    <property type="match status" value="1"/>
</dbReference>
<reference evidence="9 10" key="1">
    <citation type="submission" date="2018-05" db="EMBL/GenBank/DDBJ databases">
        <title>A metagenomic window into the 2 km-deep terrestrial subsurface aquifer revealed taxonomically and functionally diverse microbial community comprising novel uncultured bacterial lineages.</title>
        <authorList>
            <person name="Kadnikov V.V."/>
            <person name="Mardanov A.V."/>
            <person name="Beletsky A.V."/>
            <person name="Banks D."/>
            <person name="Pimenov N.V."/>
            <person name="Frank Y.A."/>
            <person name="Karnachuk O.V."/>
            <person name="Ravin N.V."/>
        </authorList>
    </citation>
    <scope>NUCLEOTIDE SEQUENCE [LARGE SCALE GENOMIC DNA]</scope>
    <source>
        <strain evidence="9">BY</strain>
    </source>
</reference>
<sequence length="298" mass="33555">MRLETRRKWWGLFFAAPNLLLFFAFVLIPVIGAVLLAFKDFQPGRGIVLSPWVGLDNFRDLLTNPVFSEDFYVALENTAIITIALVPINIAVALVVAGMIHPMGPRTQNFFKAAFYLPGIISAVIIAIVWQWMFTEHNGLINVTLRALGFEPIPWFSERRWAVATIILSSIPYAPGAGIILYVAALNRIPPELLESAAIDGANLWQRWRAVILPLLKPTTLYLVVISTIESFKIFTPVYVMTRGRPANQSTSLVFEIYQNAFDSSEFGIASAEAMILFAIVMFFAVLQFRYLRSEEEF</sequence>
<dbReference type="GO" id="GO:0055085">
    <property type="term" value="P:transmembrane transport"/>
    <property type="evidence" value="ECO:0007669"/>
    <property type="project" value="InterPro"/>
</dbReference>
<dbReference type="Gene3D" id="1.10.3720.10">
    <property type="entry name" value="MetI-like"/>
    <property type="match status" value="1"/>
</dbReference>
<proteinExistence type="inferred from homology"/>
<feature type="transmembrane region" description="Helical" evidence="7">
    <location>
        <begin position="113"/>
        <end position="133"/>
    </location>
</feature>
<dbReference type="CDD" id="cd06261">
    <property type="entry name" value="TM_PBP2"/>
    <property type="match status" value="1"/>
</dbReference>
<comment type="similarity">
    <text evidence="7">Belongs to the binding-protein-dependent transport system permease family.</text>
</comment>
<evidence type="ECO:0000256" key="4">
    <source>
        <dbReference type="ARBA" id="ARBA00022692"/>
    </source>
</evidence>
<dbReference type="GO" id="GO:0005886">
    <property type="term" value="C:plasma membrane"/>
    <property type="evidence" value="ECO:0007669"/>
    <property type="project" value="UniProtKB-SubCell"/>
</dbReference>
<dbReference type="InterPro" id="IPR035906">
    <property type="entry name" value="MetI-like_sf"/>
</dbReference>
<dbReference type="KEGG" id="schv:BRCON_2173"/>
<dbReference type="AlphaFoldDB" id="A0A2Z4Y6W5"/>
<dbReference type="PANTHER" id="PTHR30193">
    <property type="entry name" value="ABC TRANSPORTER PERMEASE PROTEIN"/>
    <property type="match status" value="1"/>
</dbReference>
<organism evidence="9 10">
    <name type="scientific">Sumerlaea chitinivorans</name>
    <dbReference type="NCBI Taxonomy" id="2250252"/>
    <lineage>
        <taxon>Bacteria</taxon>
        <taxon>Candidatus Sumerlaeota</taxon>
        <taxon>Candidatus Sumerlaeia</taxon>
        <taxon>Candidatus Sumerlaeales</taxon>
        <taxon>Candidatus Sumerlaeaceae</taxon>
        <taxon>Candidatus Sumerlaea</taxon>
    </lineage>
</organism>
<keyword evidence="3" id="KW-1003">Cell membrane</keyword>
<feature type="transmembrane region" description="Helical" evidence="7">
    <location>
        <begin position="267"/>
        <end position="287"/>
    </location>
</feature>
<keyword evidence="6 7" id="KW-0472">Membrane</keyword>
<dbReference type="InterPro" id="IPR000515">
    <property type="entry name" value="MetI-like"/>
</dbReference>
<name>A0A2Z4Y6W5_SUMC1</name>
<feature type="transmembrane region" description="Helical" evidence="7">
    <location>
        <begin position="161"/>
        <end position="184"/>
    </location>
</feature>
<evidence type="ECO:0000256" key="2">
    <source>
        <dbReference type="ARBA" id="ARBA00022448"/>
    </source>
</evidence>
<keyword evidence="2 7" id="KW-0813">Transport</keyword>
<gene>
    <name evidence="9" type="ORF">BRCON_2173</name>
</gene>
<dbReference type="Pfam" id="PF00528">
    <property type="entry name" value="BPD_transp_1"/>
    <property type="match status" value="1"/>
</dbReference>
<evidence type="ECO:0000313" key="9">
    <source>
        <dbReference type="EMBL" id="AXA36950.1"/>
    </source>
</evidence>
<feature type="domain" description="ABC transmembrane type-1" evidence="8">
    <location>
        <begin position="75"/>
        <end position="288"/>
    </location>
</feature>
<evidence type="ECO:0000256" key="3">
    <source>
        <dbReference type="ARBA" id="ARBA00022475"/>
    </source>
</evidence>
<dbReference type="PROSITE" id="PS50928">
    <property type="entry name" value="ABC_TM1"/>
    <property type="match status" value="1"/>
</dbReference>
<evidence type="ECO:0000256" key="7">
    <source>
        <dbReference type="RuleBase" id="RU363032"/>
    </source>
</evidence>
<dbReference type="EMBL" id="CP030759">
    <property type="protein sequence ID" value="AXA36950.1"/>
    <property type="molecule type" value="Genomic_DNA"/>
</dbReference>
<accession>A0A2Z4Y6W5</accession>
<comment type="subcellular location">
    <subcellularLocation>
        <location evidence="1 7">Cell membrane</location>
        <topology evidence="1 7">Multi-pass membrane protein</topology>
    </subcellularLocation>
</comment>
<evidence type="ECO:0000256" key="6">
    <source>
        <dbReference type="ARBA" id="ARBA00023136"/>
    </source>
</evidence>
<keyword evidence="5 7" id="KW-1133">Transmembrane helix</keyword>
<dbReference type="SUPFAM" id="SSF161098">
    <property type="entry name" value="MetI-like"/>
    <property type="match status" value="1"/>
</dbReference>
<protein>
    <submittedName>
        <fullName evidence="9">N-Acetyl-D-glucosamine ABC transport system, permease protein</fullName>
    </submittedName>
</protein>
<evidence type="ECO:0000256" key="1">
    <source>
        <dbReference type="ARBA" id="ARBA00004651"/>
    </source>
</evidence>
<feature type="transmembrane region" description="Helical" evidence="7">
    <location>
        <begin position="12"/>
        <end position="38"/>
    </location>
</feature>
<keyword evidence="4 7" id="KW-0812">Transmembrane</keyword>
<evidence type="ECO:0000313" key="10">
    <source>
        <dbReference type="Proteomes" id="UP000262583"/>
    </source>
</evidence>
<evidence type="ECO:0000259" key="8">
    <source>
        <dbReference type="PROSITE" id="PS50928"/>
    </source>
</evidence>